<evidence type="ECO:0000256" key="1">
    <source>
        <dbReference type="SAM" id="SignalP"/>
    </source>
</evidence>
<evidence type="ECO:0000313" key="2">
    <source>
        <dbReference type="EMBL" id="AZA86596.1"/>
    </source>
</evidence>
<dbReference type="InterPro" id="IPR011050">
    <property type="entry name" value="Pectin_lyase_fold/virulence"/>
</dbReference>
<organism evidence="2 4">
    <name type="scientific">Chryseobacterium shandongense</name>
    <dbReference type="NCBI Taxonomy" id="1493872"/>
    <lineage>
        <taxon>Bacteria</taxon>
        <taxon>Pseudomonadati</taxon>
        <taxon>Bacteroidota</taxon>
        <taxon>Flavobacteriia</taxon>
        <taxon>Flavobacteriales</taxon>
        <taxon>Weeksellaceae</taxon>
        <taxon>Chryseobacterium group</taxon>
        <taxon>Chryseobacterium</taxon>
    </lineage>
</organism>
<protein>
    <recommendedName>
        <fullName evidence="6">Right-handed parallel beta-helix repeat-containing protein</fullName>
    </recommendedName>
</protein>
<feature type="signal peptide" evidence="1">
    <location>
        <begin position="1"/>
        <end position="23"/>
    </location>
</feature>
<dbReference type="SUPFAM" id="SSF51126">
    <property type="entry name" value="Pectin lyase-like"/>
    <property type="match status" value="1"/>
</dbReference>
<dbReference type="Proteomes" id="UP000274073">
    <property type="component" value="Chromosome"/>
</dbReference>
<evidence type="ECO:0000313" key="4">
    <source>
        <dbReference type="Proteomes" id="UP000274073"/>
    </source>
</evidence>
<accession>A0AAD0YHI5</accession>
<dbReference type="PANTHER" id="PTHR41339:SF1">
    <property type="entry name" value="SECRETED PROTEIN"/>
    <property type="match status" value="1"/>
</dbReference>
<keyword evidence="1" id="KW-0732">Signal</keyword>
<dbReference type="RefSeq" id="WP_123854142.1">
    <property type="nucleotide sequence ID" value="NZ_CP033912.1"/>
</dbReference>
<dbReference type="EMBL" id="CP033912">
    <property type="protein sequence ID" value="AZA95008.1"/>
    <property type="molecule type" value="Genomic_DNA"/>
</dbReference>
<dbReference type="Proteomes" id="UP000281741">
    <property type="component" value="Chromosome"/>
</dbReference>
<dbReference type="AlphaFoldDB" id="A0AAD0YHI5"/>
<evidence type="ECO:0000313" key="3">
    <source>
        <dbReference type="EMBL" id="AZA95008.1"/>
    </source>
</evidence>
<feature type="chain" id="PRO_5042197057" description="Right-handed parallel beta-helix repeat-containing protein" evidence="1">
    <location>
        <begin position="24"/>
        <end position="388"/>
    </location>
</feature>
<gene>
    <name evidence="2" type="ORF">EG349_07255</name>
    <name evidence="3" type="ORF">EG353_05270</name>
</gene>
<sequence>MKKNYLKLFIAAAVISFSSALIHSCSEDEDTATIEVVGIAQDPANFKGEVTDGQVVTLDATKVYVLNGAVRVKSGGKLVIPAGTRIVATAGAESYIIVEQGGQIYANGTPASPVTFNSSAATAGTWGGVMICGKAPINTGTTATTEAGNASYGGTVATDNSGALTYVRIENAGITFSTDKRFNGLSLYGVGSDTKVENIALVNGAEDGIQLYGGTVNLSNIVSISNEDDAFVWTDGWIGTATNIYTKRRTSGTGNTGIKGINNTINTDASPRSNPTIKNVTLLGGTTGESQAVKLYSGTYANFENIVLSNWTDGFSLENNSTITYLNGQSKITDVFFDTNVTNKMTATATDGSIITILPSSYSENSDATGAGNKLGSPAWAIGWSTLQ</sequence>
<keyword evidence="5" id="KW-1185">Reference proteome</keyword>
<reference evidence="4 5" key="1">
    <citation type="submission" date="2018-11" db="EMBL/GenBank/DDBJ databases">
        <title>Proposal to divide the Flavobacteriaceae and reorganize its genera based on Amino Acid Identity values calculated from whole genome sequences.</title>
        <authorList>
            <person name="Nicholson A.C."/>
            <person name="Gulvik C.A."/>
            <person name="Whitney A.M."/>
            <person name="Humrighouse B.W."/>
            <person name="Bell M."/>
            <person name="Holmes B."/>
            <person name="Steigerwalt A.G."/>
            <person name="Villarma A."/>
            <person name="Sheth M."/>
            <person name="Batra D."/>
            <person name="Pryor J."/>
            <person name="Bernardet J.-F."/>
            <person name="Hugo C."/>
            <person name="Kampfer P."/>
            <person name="Newman J."/>
            <person name="McQuiston J.R."/>
        </authorList>
    </citation>
    <scope>NUCLEOTIDE SEQUENCE [LARGE SCALE GENOMIC DNA]</scope>
    <source>
        <strain evidence="2 4">G0207</strain>
        <strain evidence="3 5">H5143</strain>
    </source>
</reference>
<dbReference type="EMBL" id="CP033915">
    <property type="protein sequence ID" value="AZA86596.1"/>
    <property type="molecule type" value="Genomic_DNA"/>
</dbReference>
<evidence type="ECO:0000313" key="5">
    <source>
        <dbReference type="Proteomes" id="UP000281741"/>
    </source>
</evidence>
<evidence type="ECO:0008006" key="6">
    <source>
        <dbReference type="Google" id="ProtNLM"/>
    </source>
</evidence>
<dbReference type="PANTHER" id="PTHR41339">
    <property type="entry name" value="LIPL48"/>
    <property type="match status" value="1"/>
</dbReference>
<name>A0AAD0YHI5_9FLAO</name>
<proteinExistence type="predicted"/>